<name>A0A6A6BVM6_9PEZI</name>
<dbReference type="GeneID" id="54297210"/>
<sequence length="407" mass="44142">MSELDPTQSHASRAGAILAGNIVPQIAATIVVIARFVSKGYLRRSWGADDSVLALAWLSSLTLTICSCVQTKYGAGMHDADVPDWAMKPSFQLRYGTVLLYSLVVSLTKISVCLFYLRVFANRTSRYLSIACIVFVCLYTIPIECLNIFQCQPIDAAYDPVKIATAKCIDTMPGFYISAGCSIFVDIWLIVQVVPMILPLQVPRRQKIALIFVVSLGWIIIVASIVRLVRLSRALKSSDKNWDSYDASIWTAIECNIGLICVSAPATKPLLQKMAPEFMRSLSNPTSYPAGTYQLQSGKRRTGAGTFPLRSEESGLRSQAGIYEHEDSGVYGGKSGRTGPGGTFWETTVTARVRGDGESEEEVLAGVRNAITKNIEVTVESADKGSSGAESFVSDESGSAGPRGARY</sequence>
<feature type="transmembrane region" description="Helical" evidence="7">
    <location>
        <begin position="16"/>
        <end position="38"/>
    </location>
</feature>
<dbReference type="InterPro" id="IPR052337">
    <property type="entry name" value="SAT4-like"/>
</dbReference>
<evidence type="ECO:0000256" key="4">
    <source>
        <dbReference type="ARBA" id="ARBA00023136"/>
    </source>
</evidence>
<feature type="domain" description="Rhodopsin" evidence="8">
    <location>
        <begin position="34"/>
        <end position="273"/>
    </location>
</feature>
<feature type="transmembrane region" description="Helical" evidence="7">
    <location>
        <begin position="210"/>
        <end position="229"/>
    </location>
</feature>
<evidence type="ECO:0000256" key="7">
    <source>
        <dbReference type="SAM" id="Phobius"/>
    </source>
</evidence>
<feature type="transmembrane region" description="Helical" evidence="7">
    <location>
        <begin position="175"/>
        <end position="198"/>
    </location>
</feature>
<organism evidence="9 10">
    <name type="scientific">Aplosporella prunicola CBS 121167</name>
    <dbReference type="NCBI Taxonomy" id="1176127"/>
    <lineage>
        <taxon>Eukaryota</taxon>
        <taxon>Fungi</taxon>
        <taxon>Dikarya</taxon>
        <taxon>Ascomycota</taxon>
        <taxon>Pezizomycotina</taxon>
        <taxon>Dothideomycetes</taxon>
        <taxon>Dothideomycetes incertae sedis</taxon>
        <taxon>Botryosphaeriales</taxon>
        <taxon>Aplosporellaceae</taxon>
        <taxon>Aplosporella</taxon>
    </lineage>
</organism>
<keyword evidence="4 7" id="KW-0472">Membrane</keyword>
<keyword evidence="3 7" id="KW-1133">Transmembrane helix</keyword>
<evidence type="ECO:0000256" key="6">
    <source>
        <dbReference type="SAM" id="MobiDB-lite"/>
    </source>
</evidence>
<comment type="subcellular location">
    <subcellularLocation>
        <location evidence="1">Membrane</location>
        <topology evidence="1">Multi-pass membrane protein</topology>
    </subcellularLocation>
</comment>
<evidence type="ECO:0000256" key="3">
    <source>
        <dbReference type="ARBA" id="ARBA00022989"/>
    </source>
</evidence>
<dbReference type="EMBL" id="ML995475">
    <property type="protein sequence ID" value="KAF2146907.1"/>
    <property type="molecule type" value="Genomic_DNA"/>
</dbReference>
<evidence type="ECO:0000256" key="2">
    <source>
        <dbReference type="ARBA" id="ARBA00022692"/>
    </source>
</evidence>
<keyword evidence="2 7" id="KW-0812">Transmembrane</keyword>
<dbReference type="InterPro" id="IPR049326">
    <property type="entry name" value="Rhodopsin_dom_fungi"/>
</dbReference>
<feature type="transmembrane region" description="Helical" evidence="7">
    <location>
        <begin position="93"/>
        <end position="116"/>
    </location>
</feature>
<evidence type="ECO:0000256" key="5">
    <source>
        <dbReference type="ARBA" id="ARBA00038359"/>
    </source>
</evidence>
<dbReference type="Proteomes" id="UP000799438">
    <property type="component" value="Unassembled WGS sequence"/>
</dbReference>
<reference evidence="9" key="1">
    <citation type="journal article" date="2020" name="Stud. Mycol.">
        <title>101 Dothideomycetes genomes: a test case for predicting lifestyles and emergence of pathogens.</title>
        <authorList>
            <person name="Haridas S."/>
            <person name="Albert R."/>
            <person name="Binder M."/>
            <person name="Bloem J."/>
            <person name="Labutti K."/>
            <person name="Salamov A."/>
            <person name="Andreopoulos B."/>
            <person name="Baker S."/>
            <person name="Barry K."/>
            <person name="Bills G."/>
            <person name="Bluhm B."/>
            <person name="Cannon C."/>
            <person name="Castanera R."/>
            <person name="Culley D."/>
            <person name="Daum C."/>
            <person name="Ezra D."/>
            <person name="Gonzalez J."/>
            <person name="Henrissat B."/>
            <person name="Kuo A."/>
            <person name="Liang C."/>
            <person name="Lipzen A."/>
            <person name="Lutzoni F."/>
            <person name="Magnuson J."/>
            <person name="Mondo S."/>
            <person name="Nolan M."/>
            <person name="Ohm R."/>
            <person name="Pangilinan J."/>
            <person name="Park H.-J."/>
            <person name="Ramirez L."/>
            <person name="Alfaro M."/>
            <person name="Sun H."/>
            <person name="Tritt A."/>
            <person name="Yoshinaga Y."/>
            <person name="Zwiers L.-H."/>
            <person name="Turgeon B."/>
            <person name="Goodwin S."/>
            <person name="Spatafora J."/>
            <person name="Crous P."/>
            <person name="Grigoriev I."/>
        </authorList>
    </citation>
    <scope>NUCLEOTIDE SEQUENCE</scope>
    <source>
        <strain evidence="9">CBS 121167</strain>
    </source>
</reference>
<proteinExistence type="inferred from homology"/>
<keyword evidence="10" id="KW-1185">Reference proteome</keyword>
<dbReference type="OrthoDB" id="444631at2759"/>
<evidence type="ECO:0000313" key="10">
    <source>
        <dbReference type="Proteomes" id="UP000799438"/>
    </source>
</evidence>
<dbReference type="GO" id="GO:0016020">
    <property type="term" value="C:membrane"/>
    <property type="evidence" value="ECO:0007669"/>
    <property type="project" value="UniProtKB-SubCell"/>
</dbReference>
<evidence type="ECO:0000256" key="1">
    <source>
        <dbReference type="ARBA" id="ARBA00004141"/>
    </source>
</evidence>
<dbReference type="PANTHER" id="PTHR33048:SF108">
    <property type="entry name" value="INTEGRAL MEMBRANE PROTEIN"/>
    <property type="match status" value="1"/>
</dbReference>
<evidence type="ECO:0000259" key="8">
    <source>
        <dbReference type="Pfam" id="PF20684"/>
    </source>
</evidence>
<feature type="transmembrane region" description="Helical" evidence="7">
    <location>
        <begin position="128"/>
        <end position="149"/>
    </location>
</feature>
<comment type="similarity">
    <text evidence="5">Belongs to the SAT4 family.</text>
</comment>
<dbReference type="RefSeq" id="XP_033402615.1">
    <property type="nucleotide sequence ID" value="XM_033539714.1"/>
</dbReference>
<dbReference type="Pfam" id="PF20684">
    <property type="entry name" value="Fung_rhodopsin"/>
    <property type="match status" value="1"/>
</dbReference>
<protein>
    <recommendedName>
        <fullName evidence="8">Rhodopsin domain-containing protein</fullName>
    </recommendedName>
</protein>
<evidence type="ECO:0000313" key="9">
    <source>
        <dbReference type="EMBL" id="KAF2146907.1"/>
    </source>
</evidence>
<dbReference type="PANTHER" id="PTHR33048">
    <property type="entry name" value="PTH11-LIKE INTEGRAL MEMBRANE PROTEIN (AFU_ORTHOLOGUE AFUA_5G11245)"/>
    <property type="match status" value="1"/>
</dbReference>
<feature type="region of interest" description="Disordered" evidence="6">
    <location>
        <begin position="380"/>
        <end position="407"/>
    </location>
</feature>
<accession>A0A6A6BVM6</accession>
<gene>
    <name evidence="9" type="ORF">K452DRAFT_283107</name>
</gene>
<dbReference type="AlphaFoldDB" id="A0A6A6BVM6"/>